<sequence length="371" mass="40433">MIRLLPYFLELALLVFCLIDCIQTDNSIVRNLPKPAWILLIIVLPLIGGIAWLVAGRPERTASAPRVPWPSTRTSGYPEYERPRPPRGPDDDPDFLRQMKSVDEEHERTMRQWEDDLKERERRLREQRPDDGTPPPEPTGPRGSGVARDRRAQQDRRDDADPRRHRLEATMTYDTPDPADEIEGPADGGASGTPGQHDGGADGGADSGAEGPADGGASGTPGQHDGGADGGADSGAEGPADGGASGTPVSTTAARTAAPTVVRTGPRTDVTAAATPREGGHLPALPALQRLLAIDPADFAQRVWSREPLLSRADEPARAVHRPARRRRDRRACRRRARCAPLRADGEGRRHAARAVVHLRRRHRCRHRRPA</sequence>
<feature type="compositionally biased region" description="Gly residues" evidence="6">
    <location>
        <begin position="213"/>
        <end position="233"/>
    </location>
</feature>
<feature type="compositionally biased region" description="Basic and acidic residues" evidence="6">
    <location>
        <begin position="147"/>
        <end position="162"/>
    </location>
</feature>
<feature type="compositionally biased region" description="Basic and acidic residues" evidence="6">
    <location>
        <begin position="79"/>
        <end position="96"/>
    </location>
</feature>
<evidence type="ECO:0000256" key="5">
    <source>
        <dbReference type="ARBA" id="ARBA00023136"/>
    </source>
</evidence>
<reference evidence="10" key="1">
    <citation type="journal article" date="2019" name="Int. J. Syst. Evol. Microbiol.">
        <title>The Global Catalogue of Microorganisms (GCM) 10K type strain sequencing project: providing services to taxonomists for standard genome sequencing and annotation.</title>
        <authorList>
            <consortium name="The Broad Institute Genomics Platform"/>
            <consortium name="The Broad Institute Genome Sequencing Center for Infectious Disease"/>
            <person name="Wu L."/>
            <person name="Ma J."/>
        </authorList>
    </citation>
    <scope>NUCLEOTIDE SEQUENCE [LARGE SCALE GENOMIC DNA]</scope>
    <source>
        <strain evidence="10">NBRC 108730</strain>
    </source>
</reference>
<evidence type="ECO:0000256" key="6">
    <source>
        <dbReference type="SAM" id="MobiDB-lite"/>
    </source>
</evidence>
<protein>
    <recommendedName>
        <fullName evidence="8">Cardiolipin synthase N-terminal domain-containing protein</fullName>
    </recommendedName>
</protein>
<comment type="subcellular location">
    <subcellularLocation>
        <location evidence="1">Cell membrane</location>
        <topology evidence="1">Multi-pass membrane protein</topology>
    </subcellularLocation>
</comment>
<dbReference type="EMBL" id="BSUZ01000001">
    <property type="protein sequence ID" value="GMA87540.1"/>
    <property type="molecule type" value="Genomic_DNA"/>
</dbReference>
<dbReference type="Proteomes" id="UP001157017">
    <property type="component" value="Unassembled WGS sequence"/>
</dbReference>
<evidence type="ECO:0000256" key="3">
    <source>
        <dbReference type="ARBA" id="ARBA00022692"/>
    </source>
</evidence>
<keyword evidence="4 7" id="KW-1133">Transmembrane helix</keyword>
<proteinExistence type="predicted"/>
<feature type="compositionally biased region" description="Low complexity" evidence="6">
    <location>
        <begin position="246"/>
        <end position="264"/>
    </location>
</feature>
<keyword evidence="10" id="KW-1185">Reference proteome</keyword>
<keyword evidence="2" id="KW-1003">Cell membrane</keyword>
<evidence type="ECO:0000256" key="4">
    <source>
        <dbReference type="ARBA" id="ARBA00022989"/>
    </source>
</evidence>
<evidence type="ECO:0000313" key="10">
    <source>
        <dbReference type="Proteomes" id="UP001157017"/>
    </source>
</evidence>
<keyword evidence="5 7" id="KW-0472">Membrane</keyword>
<keyword evidence="3 7" id="KW-0812">Transmembrane</keyword>
<comment type="caution">
    <text evidence="9">The sequence shown here is derived from an EMBL/GenBank/DDBJ whole genome shotgun (WGS) entry which is preliminary data.</text>
</comment>
<feature type="region of interest" description="Disordered" evidence="6">
    <location>
        <begin position="123"/>
        <end position="281"/>
    </location>
</feature>
<feature type="transmembrane region" description="Helical" evidence="7">
    <location>
        <begin position="37"/>
        <end position="56"/>
    </location>
</feature>
<organism evidence="9 10">
    <name type="scientific">Angustibacter aerolatus</name>
    <dbReference type="NCBI Taxonomy" id="1162965"/>
    <lineage>
        <taxon>Bacteria</taxon>
        <taxon>Bacillati</taxon>
        <taxon>Actinomycetota</taxon>
        <taxon>Actinomycetes</taxon>
        <taxon>Kineosporiales</taxon>
        <taxon>Kineosporiaceae</taxon>
    </lineage>
</organism>
<feature type="domain" description="Cardiolipin synthase N-terminal" evidence="8">
    <location>
        <begin position="12"/>
        <end position="57"/>
    </location>
</feature>
<feature type="compositionally biased region" description="Gly residues" evidence="6">
    <location>
        <begin position="186"/>
        <end position="206"/>
    </location>
</feature>
<evidence type="ECO:0000313" key="9">
    <source>
        <dbReference type="EMBL" id="GMA87540.1"/>
    </source>
</evidence>
<dbReference type="Pfam" id="PF13396">
    <property type="entry name" value="PLDc_N"/>
    <property type="match status" value="1"/>
</dbReference>
<evidence type="ECO:0000256" key="2">
    <source>
        <dbReference type="ARBA" id="ARBA00022475"/>
    </source>
</evidence>
<feature type="region of interest" description="Disordered" evidence="6">
    <location>
        <begin position="62"/>
        <end position="96"/>
    </location>
</feature>
<name>A0ABQ6JH55_9ACTN</name>
<evidence type="ECO:0000259" key="8">
    <source>
        <dbReference type="Pfam" id="PF13396"/>
    </source>
</evidence>
<dbReference type="InterPro" id="IPR027379">
    <property type="entry name" value="CLS_N"/>
</dbReference>
<accession>A0ABQ6JH55</accession>
<evidence type="ECO:0000256" key="1">
    <source>
        <dbReference type="ARBA" id="ARBA00004651"/>
    </source>
</evidence>
<evidence type="ECO:0000256" key="7">
    <source>
        <dbReference type="SAM" id="Phobius"/>
    </source>
</evidence>
<gene>
    <name evidence="9" type="ORF">GCM10025868_27900</name>
</gene>